<dbReference type="GO" id="GO:0000155">
    <property type="term" value="F:phosphorelay sensor kinase activity"/>
    <property type="evidence" value="ECO:0007669"/>
    <property type="project" value="InterPro"/>
</dbReference>
<dbReference type="SMART" id="SM00387">
    <property type="entry name" value="HATPase_c"/>
    <property type="match status" value="1"/>
</dbReference>
<dbReference type="Proteomes" id="UP000217507">
    <property type="component" value="Chromosome"/>
</dbReference>
<dbReference type="InterPro" id="IPR036890">
    <property type="entry name" value="HATPase_C_sf"/>
</dbReference>
<evidence type="ECO:0000256" key="1">
    <source>
        <dbReference type="ARBA" id="ARBA00000085"/>
    </source>
</evidence>
<dbReference type="PROSITE" id="PS50109">
    <property type="entry name" value="HIS_KIN"/>
    <property type="match status" value="1"/>
</dbReference>
<dbReference type="EC" id="2.7.13.3" evidence="4"/>
<dbReference type="SUPFAM" id="SSF55874">
    <property type="entry name" value="ATPase domain of HSP90 chaperone/DNA topoisomerase II/histidine kinase"/>
    <property type="match status" value="1"/>
</dbReference>
<protein>
    <recommendedName>
        <fullName evidence="9">Circadian input-output histidine kinase CikA</fullName>
        <ecNumber evidence="4">2.7.13.3</ecNumber>
    </recommendedName>
</protein>
<gene>
    <name evidence="13" type="ORF">NIES23_25300</name>
</gene>
<dbReference type="SMART" id="SM00388">
    <property type="entry name" value="HisKA"/>
    <property type="match status" value="1"/>
</dbReference>
<feature type="domain" description="HAMP" evidence="12">
    <location>
        <begin position="318"/>
        <end position="369"/>
    </location>
</feature>
<dbReference type="InterPro" id="IPR003661">
    <property type="entry name" value="HisK_dim/P_dom"/>
</dbReference>
<comment type="subcellular location">
    <subcellularLocation>
        <location evidence="2">Membrane</location>
    </subcellularLocation>
</comment>
<evidence type="ECO:0000313" key="13">
    <source>
        <dbReference type="EMBL" id="BAY69731.1"/>
    </source>
</evidence>
<dbReference type="Gene3D" id="3.30.565.10">
    <property type="entry name" value="Histidine kinase-like ATPase, C-terminal domain"/>
    <property type="match status" value="1"/>
</dbReference>
<dbReference type="Pfam" id="PF00512">
    <property type="entry name" value="HisKA"/>
    <property type="match status" value="1"/>
</dbReference>
<dbReference type="GO" id="GO:0016020">
    <property type="term" value="C:membrane"/>
    <property type="evidence" value="ECO:0007669"/>
    <property type="project" value="UniProtKB-SubCell"/>
</dbReference>
<dbReference type="InterPro" id="IPR005467">
    <property type="entry name" value="His_kinase_dom"/>
</dbReference>
<evidence type="ECO:0000259" key="12">
    <source>
        <dbReference type="PROSITE" id="PS50885"/>
    </source>
</evidence>
<evidence type="ECO:0000256" key="10">
    <source>
        <dbReference type="SAM" id="Phobius"/>
    </source>
</evidence>
<accession>A0A1Z4KL94</accession>
<reference evidence="13 14" key="1">
    <citation type="submission" date="2017-06" db="EMBL/GenBank/DDBJ databases">
        <title>Genome sequencing of cyanobaciteial culture collection at National Institute for Environmental Studies (NIES).</title>
        <authorList>
            <person name="Hirose Y."/>
            <person name="Shimura Y."/>
            <person name="Fujisawa T."/>
            <person name="Nakamura Y."/>
            <person name="Kawachi M."/>
        </authorList>
    </citation>
    <scope>NUCLEOTIDE SEQUENCE [LARGE SCALE GENOMIC DNA]</scope>
    <source>
        <strain evidence="13 14">NIES-23</strain>
    </source>
</reference>
<keyword evidence="7 13" id="KW-0418">Kinase</keyword>
<organism evidence="13 14">
    <name type="scientific">Trichormus variabilis NIES-23</name>
    <dbReference type="NCBI Taxonomy" id="1973479"/>
    <lineage>
        <taxon>Bacteria</taxon>
        <taxon>Bacillati</taxon>
        <taxon>Cyanobacteriota</taxon>
        <taxon>Cyanophyceae</taxon>
        <taxon>Nostocales</taxon>
        <taxon>Nostocaceae</taxon>
        <taxon>Trichormus</taxon>
    </lineage>
</organism>
<dbReference type="Gene3D" id="1.10.287.130">
    <property type="match status" value="1"/>
</dbReference>
<dbReference type="AlphaFoldDB" id="A0A1Z4KL94"/>
<dbReference type="InterPro" id="IPR003660">
    <property type="entry name" value="HAMP_dom"/>
</dbReference>
<keyword evidence="8" id="KW-0902">Two-component regulatory system</keyword>
<dbReference type="InterPro" id="IPR036097">
    <property type="entry name" value="HisK_dim/P_sf"/>
</dbReference>
<keyword evidence="6" id="KW-0808">Transferase</keyword>
<dbReference type="InterPro" id="IPR004358">
    <property type="entry name" value="Sig_transdc_His_kin-like_C"/>
</dbReference>
<dbReference type="PANTHER" id="PTHR43711:SF26">
    <property type="entry name" value="SENSOR HISTIDINE KINASE RCSC"/>
    <property type="match status" value="1"/>
</dbReference>
<dbReference type="CDD" id="cd16922">
    <property type="entry name" value="HATPase_EvgS-ArcB-TorS-like"/>
    <property type="match status" value="1"/>
</dbReference>
<name>A0A1Z4KL94_ANAVA</name>
<dbReference type="CDD" id="cd00082">
    <property type="entry name" value="HisKA"/>
    <property type="match status" value="1"/>
</dbReference>
<dbReference type="Gene3D" id="3.30.450.20">
    <property type="entry name" value="PAS domain"/>
    <property type="match status" value="1"/>
</dbReference>
<dbReference type="EMBL" id="AP018216">
    <property type="protein sequence ID" value="BAY69731.1"/>
    <property type="molecule type" value="Genomic_DNA"/>
</dbReference>
<sequence>MPSNGQSSFRRILVTRILLLFVPVLFVGQIAALNKARSSLLKTARQNLTESAVIRGERILNAIATLKTNLLTASRTTVVQSGSPEEIEAFLTQLVQALPNYIECLQLINWQNGEIVASSCGKKEITQFGPFLPTDSVELRSIAPPKPGVTGPPNPQEQLQLLLTAPVYDNSGKLQYALNLQSALYKQTRNQPGSLTGSTIVIAEDGTILAHPLPDLVGTNIKEHSDAKQVQSIIKNAIAGRNEPINLIFNNKKELVAGYTVIDSPTSIKPQQKWIVMSVTTVENALFGLEEIKLILIVLTVGLIGASLVASLYLAPYLASPVEELRDYALNIHSHHTSRRVPDNFKIREFNQLAQAIDQMVDRLKVWSEEIETAWKDAKSANQVKSQFLATTSHELRNPLNIIINCVRLVKDGLCDNREEEIEFLQRADETAIHLLGIINELLDISKIEAGKLSVVSQPLDLRQTLLEVINLQSVNVQQKGLQLKTNLGTEPIPVKADAAKLKQVLINIIGNATKFTDEGGISIATTIQTRIEGKSQVMVSITDTGLGIEPAQQHKLFRPFVMVNGSTTRKFEGTGLGLAISRNLIELMGGTITLESAGINQGTTVNITLPLIDISLLGLSATDNNIKNQKNLEEDEEIKGTDSFSSNHPEAIPLECNENYGSKKTKLEEEYIDLERVNLFMMRNS</sequence>
<keyword evidence="10" id="KW-0812">Transmembrane</keyword>
<dbReference type="PANTHER" id="PTHR43711">
    <property type="entry name" value="TWO-COMPONENT HISTIDINE KINASE"/>
    <property type="match status" value="1"/>
</dbReference>
<dbReference type="PRINTS" id="PR00344">
    <property type="entry name" value="BCTRLSENSOR"/>
</dbReference>
<keyword evidence="10" id="KW-1133">Transmembrane helix</keyword>
<dbReference type="Pfam" id="PF02518">
    <property type="entry name" value="HATPase_c"/>
    <property type="match status" value="1"/>
</dbReference>
<evidence type="ECO:0000256" key="4">
    <source>
        <dbReference type="ARBA" id="ARBA00012438"/>
    </source>
</evidence>
<proteinExistence type="inferred from homology"/>
<evidence type="ECO:0000313" key="14">
    <source>
        <dbReference type="Proteomes" id="UP000217507"/>
    </source>
</evidence>
<evidence type="ECO:0000256" key="5">
    <source>
        <dbReference type="ARBA" id="ARBA00022553"/>
    </source>
</evidence>
<dbReference type="InterPro" id="IPR050736">
    <property type="entry name" value="Sensor_HK_Regulatory"/>
</dbReference>
<evidence type="ECO:0000256" key="2">
    <source>
        <dbReference type="ARBA" id="ARBA00004370"/>
    </source>
</evidence>
<evidence type="ECO:0000259" key="11">
    <source>
        <dbReference type="PROSITE" id="PS50109"/>
    </source>
</evidence>
<dbReference type="PROSITE" id="PS50885">
    <property type="entry name" value="HAMP"/>
    <property type="match status" value="1"/>
</dbReference>
<evidence type="ECO:0000256" key="3">
    <source>
        <dbReference type="ARBA" id="ARBA00006402"/>
    </source>
</evidence>
<dbReference type="InterPro" id="IPR003594">
    <property type="entry name" value="HATPase_dom"/>
</dbReference>
<comment type="similarity">
    <text evidence="3">In the N-terminal section; belongs to the phytochrome family.</text>
</comment>
<dbReference type="FunFam" id="3.30.565.10:FF:000010">
    <property type="entry name" value="Sensor histidine kinase RcsC"/>
    <property type="match status" value="1"/>
</dbReference>
<feature type="domain" description="Histidine kinase" evidence="11">
    <location>
        <begin position="391"/>
        <end position="614"/>
    </location>
</feature>
<dbReference type="SUPFAM" id="SSF47384">
    <property type="entry name" value="Homodimeric domain of signal transducing histidine kinase"/>
    <property type="match status" value="1"/>
</dbReference>
<evidence type="ECO:0000256" key="7">
    <source>
        <dbReference type="ARBA" id="ARBA00022777"/>
    </source>
</evidence>
<comment type="catalytic activity">
    <reaction evidence="1">
        <text>ATP + protein L-histidine = ADP + protein N-phospho-L-histidine.</text>
        <dbReference type="EC" id="2.7.13.3"/>
    </reaction>
</comment>
<keyword evidence="5" id="KW-0597">Phosphoprotein</keyword>
<feature type="transmembrane region" description="Helical" evidence="10">
    <location>
        <begin position="12"/>
        <end position="33"/>
    </location>
</feature>
<evidence type="ECO:0000256" key="8">
    <source>
        <dbReference type="ARBA" id="ARBA00023012"/>
    </source>
</evidence>
<keyword evidence="10" id="KW-0472">Membrane</keyword>
<dbReference type="Gene3D" id="6.10.340.10">
    <property type="match status" value="1"/>
</dbReference>
<evidence type="ECO:0000256" key="6">
    <source>
        <dbReference type="ARBA" id="ARBA00022679"/>
    </source>
</evidence>
<dbReference type="CDD" id="cd06225">
    <property type="entry name" value="HAMP"/>
    <property type="match status" value="1"/>
</dbReference>
<evidence type="ECO:0000256" key="9">
    <source>
        <dbReference type="ARBA" id="ARBA00074306"/>
    </source>
</evidence>